<dbReference type="InterPro" id="IPR047640">
    <property type="entry name" value="RpiR-like"/>
</dbReference>
<dbReference type="PANTHER" id="PTHR30514">
    <property type="entry name" value="GLUCOKINASE"/>
    <property type="match status" value="1"/>
</dbReference>
<dbReference type="OrthoDB" id="63027at2"/>
<dbReference type="PROSITE" id="PS51071">
    <property type="entry name" value="HTH_RPIR"/>
    <property type="match status" value="1"/>
</dbReference>
<evidence type="ECO:0000259" key="5">
    <source>
        <dbReference type="PROSITE" id="PS51464"/>
    </source>
</evidence>
<dbReference type="GO" id="GO:1901135">
    <property type="term" value="P:carbohydrate derivative metabolic process"/>
    <property type="evidence" value="ECO:0007669"/>
    <property type="project" value="InterPro"/>
</dbReference>
<evidence type="ECO:0000256" key="3">
    <source>
        <dbReference type="ARBA" id="ARBA00023163"/>
    </source>
</evidence>
<evidence type="ECO:0000313" key="6">
    <source>
        <dbReference type="EMBL" id="SUQ15136.1"/>
    </source>
</evidence>
<dbReference type="Pfam" id="PF01418">
    <property type="entry name" value="HTH_6"/>
    <property type="match status" value="1"/>
</dbReference>
<dbReference type="InterPro" id="IPR035472">
    <property type="entry name" value="RpiR-like_SIS"/>
</dbReference>
<dbReference type="Pfam" id="PF01380">
    <property type="entry name" value="SIS"/>
    <property type="match status" value="1"/>
</dbReference>
<keyword evidence="3" id="KW-0804">Transcription</keyword>
<dbReference type="GO" id="GO:0097367">
    <property type="term" value="F:carbohydrate derivative binding"/>
    <property type="evidence" value="ECO:0007669"/>
    <property type="project" value="InterPro"/>
</dbReference>
<sequence length="282" mass="30744">MDGISCKQKIRGKMNLLTNTEAKIANYVLENYDSVLNSNITELAEKAGVSDASVVRFCKSLGYKGYQDFKINAARDVLPKEKHLNPSLEPLDDIPTICKKIFGTEVAVLDRTLAVLDLEAVEQAAHMIRNAERLVIFGSGGSLLVGKDAQHKFLKIGIQVHVHEDVDMQLMASSLMKGNEAALCISHSGYNSNVVNCMKNASENGAGTIALVSQGKTPVSKNADIVLYTASEETIFKSESVSTRIAQLAIIDCLVAIVGFQDYDDSYHAIQQTRKATSQNKF</sequence>
<dbReference type="Gene3D" id="3.40.50.10490">
    <property type="entry name" value="Glucose-6-phosphate isomerase like protein, domain 1"/>
    <property type="match status" value="1"/>
</dbReference>
<evidence type="ECO:0000256" key="1">
    <source>
        <dbReference type="ARBA" id="ARBA00023015"/>
    </source>
</evidence>
<keyword evidence="1" id="KW-0805">Transcription regulation</keyword>
<dbReference type="RefSeq" id="WP_109712681.1">
    <property type="nucleotide sequence ID" value="NZ_QGDS01000010.1"/>
</dbReference>
<dbReference type="InterPro" id="IPR000281">
    <property type="entry name" value="HTH_RpiR"/>
</dbReference>
<evidence type="ECO:0000259" key="4">
    <source>
        <dbReference type="PROSITE" id="PS51071"/>
    </source>
</evidence>
<protein>
    <submittedName>
        <fullName evidence="6">DNA-binding transcriptional regulator, MurR/RpiR family, contains HTH and SIS domains</fullName>
    </submittedName>
</protein>
<dbReference type="InterPro" id="IPR001347">
    <property type="entry name" value="SIS_dom"/>
</dbReference>
<feature type="domain" description="HTH rpiR-type" evidence="4">
    <location>
        <begin position="4"/>
        <end position="80"/>
    </location>
</feature>
<reference evidence="7" key="1">
    <citation type="submission" date="2017-07" db="EMBL/GenBank/DDBJ databases">
        <authorList>
            <person name="Varghese N."/>
            <person name="Submissions S."/>
        </authorList>
    </citation>
    <scope>NUCLEOTIDE SEQUENCE [LARGE SCALE GENOMIC DNA]</scope>
    <source>
        <strain evidence="7">NLAE-zl-C134</strain>
    </source>
</reference>
<name>A0A315ZU45_9FIRM</name>
<dbReference type="Proteomes" id="UP000254051">
    <property type="component" value="Unassembled WGS sequence"/>
</dbReference>
<dbReference type="CDD" id="cd05013">
    <property type="entry name" value="SIS_RpiR"/>
    <property type="match status" value="1"/>
</dbReference>
<dbReference type="AlphaFoldDB" id="A0A315ZU45"/>
<keyword evidence="7" id="KW-1185">Reference proteome</keyword>
<dbReference type="InterPro" id="IPR036388">
    <property type="entry name" value="WH-like_DNA-bd_sf"/>
</dbReference>
<dbReference type="GO" id="GO:0003677">
    <property type="term" value="F:DNA binding"/>
    <property type="evidence" value="ECO:0007669"/>
    <property type="project" value="UniProtKB-KW"/>
</dbReference>
<gene>
    <name evidence="6" type="ORF">SAMN05216529_11038</name>
</gene>
<proteinExistence type="predicted"/>
<keyword evidence="2 6" id="KW-0238">DNA-binding</keyword>
<dbReference type="InterPro" id="IPR046348">
    <property type="entry name" value="SIS_dom_sf"/>
</dbReference>
<accession>A0A315ZU45</accession>
<dbReference type="Gene3D" id="1.10.10.10">
    <property type="entry name" value="Winged helix-like DNA-binding domain superfamily/Winged helix DNA-binding domain"/>
    <property type="match status" value="1"/>
</dbReference>
<dbReference type="PANTHER" id="PTHR30514:SF1">
    <property type="entry name" value="HTH-TYPE TRANSCRIPTIONAL REGULATOR HEXR-RELATED"/>
    <property type="match status" value="1"/>
</dbReference>
<feature type="domain" description="SIS" evidence="5">
    <location>
        <begin position="124"/>
        <end position="264"/>
    </location>
</feature>
<dbReference type="SUPFAM" id="SSF46689">
    <property type="entry name" value="Homeodomain-like"/>
    <property type="match status" value="1"/>
</dbReference>
<dbReference type="EMBL" id="UHJJ01000010">
    <property type="protein sequence ID" value="SUQ15136.1"/>
    <property type="molecule type" value="Genomic_DNA"/>
</dbReference>
<dbReference type="PROSITE" id="PS51464">
    <property type="entry name" value="SIS"/>
    <property type="match status" value="1"/>
</dbReference>
<dbReference type="GO" id="GO:0003700">
    <property type="term" value="F:DNA-binding transcription factor activity"/>
    <property type="evidence" value="ECO:0007669"/>
    <property type="project" value="InterPro"/>
</dbReference>
<dbReference type="SUPFAM" id="SSF53697">
    <property type="entry name" value="SIS domain"/>
    <property type="match status" value="1"/>
</dbReference>
<evidence type="ECO:0000256" key="2">
    <source>
        <dbReference type="ARBA" id="ARBA00023125"/>
    </source>
</evidence>
<organism evidence="6 7">
    <name type="scientific">Faecalicatena contorta</name>
    <dbReference type="NCBI Taxonomy" id="39482"/>
    <lineage>
        <taxon>Bacteria</taxon>
        <taxon>Bacillati</taxon>
        <taxon>Bacillota</taxon>
        <taxon>Clostridia</taxon>
        <taxon>Lachnospirales</taxon>
        <taxon>Lachnospiraceae</taxon>
        <taxon>Faecalicatena</taxon>
    </lineage>
</organism>
<evidence type="ECO:0000313" key="7">
    <source>
        <dbReference type="Proteomes" id="UP000254051"/>
    </source>
</evidence>
<dbReference type="InterPro" id="IPR009057">
    <property type="entry name" value="Homeodomain-like_sf"/>
</dbReference>